<proteinExistence type="predicted"/>
<feature type="domain" description="MROH2B-like HEAT-repeats" evidence="3">
    <location>
        <begin position="186"/>
        <end position="845"/>
    </location>
</feature>
<evidence type="ECO:0000256" key="1">
    <source>
        <dbReference type="ARBA" id="ARBA00022737"/>
    </source>
</evidence>
<feature type="domain" description="Maestro/Maestro-like HEAT-repeats" evidence="5">
    <location>
        <begin position="1305"/>
        <end position="1540"/>
    </location>
</feature>
<feature type="domain" description="MROH2B-like N-terminal HEAT-repeats" evidence="4">
    <location>
        <begin position="1"/>
        <end position="182"/>
    </location>
</feature>
<dbReference type="InterPro" id="IPR045206">
    <property type="entry name" value="Maestro_heat-like_prot"/>
</dbReference>
<evidence type="ECO:0000259" key="4">
    <source>
        <dbReference type="Pfam" id="PF23221"/>
    </source>
</evidence>
<dbReference type="Pfam" id="PF23210">
    <property type="entry name" value="HEAT_Maestro_2"/>
    <property type="match status" value="1"/>
</dbReference>
<evidence type="ECO:0008006" key="8">
    <source>
        <dbReference type="Google" id="ProtNLM"/>
    </source>
</evidence>
<evidence type="ECO:0000313" key="7">
    <source>
        <dbReference type="Proteomes" id="UP000288216"/>
    </source>
</evidence>
<dbReference type="GO" id="GO:0005737">
    <property type="term" value="C:cytoplasm"/>
    <property type="evidence" value="ECO:0007669"/>
    <property type="project" value="TreeGrafter"/>
</dbReference>
<evidence type="ECO:0000259" key="5">
    <source>
        <dbReference type="Pfam" id="PF23227"/>
    </source>
</evidence>
<dbReference type="PANTHER" id="PTHR23120:SF0">
    <property type="entry name" value="MAESTRO HEAT-LIKE REPEAT FAMILY MEMBER 1"/>
    <property type="match status" value="1"/>
</dbReference>
<dbReference type="Proteomes" id="UP000288216">
    <property type="component" value="Unassembled WGS sequence"/>
</dbReference>
<dbReference type="PANTHER" id="PTHR23120">
    <property type="entry name" value="MAESTRO-RELATED HEAT DOMAIN-CONTAINING"/>
    <property type="match status" value="1"/>
</dbReference>
<dbReference type="InterPro" id="IPR016024">
    <property type="entry name" value="ARM-type_fold"/>
</dbReference>
<dbReference type="STRING" id="75743.A0A401PT36"/>
<dbReference type="InterPro" id="IPR056282">
    <property type="entry name" value="MROH2B-like_N_HEAT"/>
</dbReference>
<gene>
    <name evidence="6" type="ORF">scyTo_0018318</name>
</gene>
<dbReference type="InterPro" id="IPR011989">
    <property type="entry name" value="ARM-like"/>
</dbReference>
<dbReference type="Gene3D" id="1.25.10.10">
    <property type="entry name" value="Leucine-rich Repeat Variant"/>
    <property type="match status" value="2"/>
</dbReference>
<protein>
    <recommendedName>
        <fullName evidence="8">Maestro heat-like repeat-containing protein family member 1</fullName>
    </recommendedName>
</protein>
<feature type="domain" description="Maestro-like HEAT-repeats" evidence="2">
    <location>
        <begin position="870"/>
        <end position="1096"/>
    </location>
</feature>
<evidence type="ECO:0000259" key="3">
    <source>
        <dbReference type="Pfam" id="PF23210"/>
    </source>
</evidence>
<sequence>MAEIIQKTLDEISEELAQKVIYLAALWTTKSTGVQADSQEAASNLLVTMSFRFMDQVVQLTMENFKEGHLPYVYMVKTLGKMATENVYAMVPFLKSIIGMMIPVLSGVKQDELKVVFAAALGSFSKSILTYLENMENAPDSTVTKESFSSEICTVYNLFFKVWLEKEPSKLNIHIVEALGYISSLLPKDRLEKELPRIIPGILSLYKKHPGHFSITECLRRLLDAAMEMRYPGLKAQLDILLNNLHQQMCHSVGPNNHRAIKNQNEILRCFTVLAPAYADSLVDFLLPKLENTDEQTRVGTLSILRHLISSVSSHLEGKKAQIVAAIKPMLLDNSTNQEKKLVAQVICALAQHGYLEPEEGKAMVEFLIRQCAATTDSATPVLTNHQEEQVTDEDLITVCETVMFMITNTVKMEDVLWPFLLECVIKTPYTKALTTICNCLAHLGKKKLQGSSEKFSLTYNGDTSLPKTQALLSRLLLVSCCPYQGGSRGAAALRLMQVLSSNIHPAIGSGWDEELPALVDQLQDNSVESLSEQEWEEKLLLFLSKTLNIIDDEEWTNQLCDELCQQIDRNHHSPQEKGFLYKALGIVLSQVRSKNIKEELHQILLNVQHNESAEREGAAIAIGFCAMTHFSDTLSSLEEFANSNRIRCTNSFFNIHRSKPDVDLDQAKSTLVLCYGNMALYAPEELVLSRIETHILPAVSQFITRGHSKKSKPKDFTLKLSLIKAITMIARSLHSDHQSVPFNSVRKRELLTYMQRLIEAEPRELLDSPVRQLAMNACLHLVQLHTESKQIDTSQLIHICLTSTFSILPSELDKGKGTDSNKETTILYIQTMTALQELLKQILLQRLSSEGLQAMVKQLEEWIVSTKDYERERAMDMTLTLLKYYMEKLDVSNVVPLINTGTLIGRIMPRCADPSRSIGQMAMDSLHIILNIRLSYEGTNLDQDKEQLQVLQSVREDLVNPDTSVLLQACCQIAEVISKCLPHDQLGNLLFMAFNGLSDQHPSCSSAAAILIKTIIKKHGSELQNQVPELLEVLRGQLQLIPCKEVKLSVLRSIAILAENNTTAVVSCLLTYPVPLDQYITDVWRSLAEDTECAPSTMRVLLDTLNKQLQCGEKKTYPISENVTLYPTLRTLPAVCALYEMINMPESAQAVTKLFPQLFSALLIHLNSSVNVRLPKVFIPNSEVMQMGFAVQPQTTRSGDMCMKCAETLMGLLDRTGNQKVLNCMMENGGWNQMMDLQKCHMGVVQLAKAMGSSAGASLTGIVDELTELVPTLQECQKITVAAFFGELLRSPLVSQLELTDVLMSNLLQCLINSSPVLQLLCIRGLDNVTTGAPHCIEKYSRQVLGSLICMMGSKEHDNEILMFEVLSCLGKHLNLLKASTIKPFLIKILTGIQPFFEFTCDKVRAEAFIVFGSLAKCGTRDPKSYMCRQTHSNLVRLLLQLDGNSEDVSKSCNLALHLVVPLIISPKAASLLTKYLGEPTLNYMEFLRAISQQLIKDFPDRIHPYIMDCLSFFNSPEDQLRANAVTLSGLFFQRPEKHLKSVQRFT</sequence>
<evidence type="ECO:0000259" key="2">
    <source>
        <dbReference type="Pfam" id="PF21047"/>
    </source>
</evidence>
<dbReference type="OMA" id="FMITNTV"/>
<dbReference type="InterPro" id="IPR055408">
    <property type="entry name" value="HEAT_MROH2B-like"/>
</dbReference>
<comment type="caution">
    <text evidence="6">The sequence shown here is derived from an EMBL/GenBank/DDBJ whole genome shotgun (WGS) entry which is preliminary data.</text>
</comment>
<dbReference type="Pfam" id="PF21047">
    <property type="entry name" value="HEAT_Maestro"/>
    <property type="match status" value="1"/>
</dbReference>
<dbReference type="SUPFAM" id="SSF48371">
    <property type="entry name" value="ARM repeat"/>
    <property type="match status" value="2"/>
</dbReference>
<name>A0A401PT36_SCYTO</name>
<dbReference type="Pfam" id="PF23221">
    <property type="entry name" value="HEAT_MROH2B_1st"/>
    <property type="match status" value="1"/>
</dbReference>
<dbReference type="Pfam" id="PF23227">
    <property type="entry name" value="HEAT_MROH2B_C"/>
    <property type="match status" value="1"/>
</dbReference>
<dbReference type="EMBL" id="BFAA01012643">
    <property type="protein sequence ID" value="GCB76262.1"/>
    <property type="molecule type" value="Genomic_DNA"/>
</dbReference>
<evidence type="ECO:0000313" key="6">
    <source>
        <dbReference type="EMBL" id="GCB76262.1"/>
    </source>
</evidence>
<accession>A0A401PT36</accession>
<dbReference type="InterPro" id="IPR048465">
    <property type="entry name" value="Maestro-like_HEAT"/>
</dbReference>
<dbReference type="InterPro" id="IPR055406">
    <property type="entry name" value="HEAT_Maestro"/>
</dbReference>
<reference evidence="6 7" key="1">
    <citation type="journal article" date="2018" name="Nat. Ecol. Evol.">
        <title>Shark genomes provide insights into elasmobranch evolution and the origin of vertebrates.</title>
        <authorList>
            <person name="Hara Y"/>
            <person name="Yamaguchi K"/>
            <person name="Onimaru K"/>
            <person name="Kadota M"/>
            <person name="Koyanagi M"/>
            <person name="Keeley SD"/>
            <person name="Tatsumi K"/>
            <person name="Tanaka K"/>
            <person name="Motone F"/>
            <person name="Kageyama Y"/>
            <person name="Nozu R"/>
            <person name="Adachi N"/>
            <person name="Nishimura O"/>
            <person name="Nakagawa R"/>
            <person name="Tanegashima C"/>
            <person name="Kiyatake I"/>
            <person name="Matsumoto R"/>
            <person name="Murakumo K"/>
            <person name="Nishida K"/>
            <person name="Terakita A"/>
            <person name="Kuratani S"/>
            <person name="Sato K"/>
            <person name="Hyodo S Kuraku.S."/>
        </authorList>
    </citation>
    <scope>NUCLEOTIDE SEQUENCE [LARGE SCALE GENOMIC DNA]</scope>
</reference>
<dbReference type="OrthoDB" id="1884734at2759"/>
<organism evidence="6 7">
    <name type="scientific">Scyliorhinus torazame</name>
    <name type="common">Cloudy catshark</name>
    <name type="synonym">Catulus torazame</name>
    <dbReference type="NCBI Taxonomy" id="75743"/>
    <lineage>
        <taxon>Eukaryota</taxon>
        <taxon>Metazoa</taxon>
        <taxon>Chordata</taxon>
        <taxon>Craniata</taxon>
        <taxon>Vertebrata</taxon>
        <taxon>Chondrichthyes</taxon>
        <taxon>Elasmobranchii</taxon>
        <taxon>Galeomorphii</taxon>
        <taxon>Galeoidea</taxon>
        <taxon>Carcharhiniformes</taxon>
        <taxon>Scyliorhinidae</taxon>
        <taxon>Scyliorhinus</taxon>
    </lineage>
</organism>
<keyword evidence="1" id="KW-0677">Repeat</keyword>
<keyword evidence="7" id="KW-1185">Reference proteome</keyword>